<keyword evidence="4 5" id="KW-0472">Membrane</keyword>
<dbReference type="PANTHER" id="PTHR23291">
    <property type="entry name" value="BAX INHIBITOR-RELATED"/>
    <property type="match status" value="1"/>
</dbReference>
<evidence type="ECO:0000256" key="5">
    <source>
        <dbReference type="RuleBase" id="RU004379"/>
    </source>
</evidence>
<comment type="subcellular location">
    <subcellularLocation>
        <location evidence="1">Membrane</location>
        <topology evidence="1">Multi-pass membrane protein</topology>
    </subcellularLocation>
</comment>
<dbReference type="GO" id="GO:2001234">
    <property type="term" value="P:negative regulation of apoptotic signaling pathway"/>
    <property type="evidence" value="ECO:0007669"/>
    <property type="project" value="TreeGrafter"/>
</dbReference>
<reference evidence="7" key="1">
    <citation type="submission" date="2019-09" db="UniProtKB">
        <authorList>
            <consortium name="WormBaseParasite"/>
        </authorList>
    </citation>
    <scope>IDENTIFICATION</scope>
</reference>
<protein>
    <submittedName>
        <fullName evidence="7">N-methyl-D-aspartate receptor-associated protein</fullName>
    </submittedName>
</protein>
<dbReference type="GO" id="GO:0016020">
    <property type="term" value="C:membrane"/>
    <property type="evidence" value="ECO:0007669"/>
    <property type="project" value="UniProtKB-SubCell"/>
</dbReference>
<dbReference type="GO" id="GO:0005783">
    <property type="term" value="C:endoplasmic reticulum"/>
    <property type="evidence" value="ECO:0007669"/>
    <property type="project" value="TreeGrafter"/>
</dbReference>
<accession>A0A183GE92</accession>
<keyword evidence="2 5" id="KW-0812">Transmembrane</keyword>
<evidence type="ECO:0000256" key="2">
    <source>
        <dbReference type="ARBA" id="ARBA00022692"/>
    </source>
</evidence>
<organism evidence="6 7">
    <name type="scientific">Heligmosomoides polygyrus</name>
    <name type="common">Parasitic roundworm</name>
    <dbReference type="NCBI Taxonomy" id="6339"/>
    <lineage>
        <taxon>Eukaryota</taxon>
        <taxon>Metazoa</taxon>
        <taxon>Ecdysozoa</taxon>
        <taxon>Nematoda</taxon>
        <taxon>Chromadorea</taxon>
        <taxon>Rhabditida</taxon>
        <taxon>Rhabditina</taxon>
        <taxon>Rhabditomorpha</taxon>
        <taxon>Strongyloidea</taxon>
        <taxon>Heligmosomidae</taxon>
        <taxon>Heligmosomoides</taxon>
    </lineage>
</organism>
<evidence type="ECO:0000256" key="3">
    <source>
        <dbReference type="ARBA" id="ARBA00022989"/>
    </source>
</evidence>
<evidence type="ECO:0000313" key="7">
    <source>
        <dbReference type="WBParaSite" id="HPBE_0002063401-mRNA-1"/>
    </source>
</evidence>
<dbReference type="GO" id="GO:0005794">
    <property type="term" value="C:Golgi apparatus"/>
    <property type="evidence" value="ECO:0007669"/>
    <property type="project" value="TreeGrafter"/>
</dbReference>
<evidence type="ECO:0000313" key="6">
    <source>
        <dbReference type="Proteomes" id="UP000050761"/>
    </source>
</evidence>
<dbReference type="InterPro" id="IPR006214">
    <property type="entry name" value="Bax_inhibitor_1-related"/>
</dbReference>
<feature type="transmembrane region" description="Helical" evidence="5">
    <location>
        <begin position="32"/>
        <end position="52"/>
    </location>
</feature>
<name>A0A183GE92_HELPZ</name>
<proteinExistence type="inferred from homology"/>
<dbReference type="Pfam" id="PF01027">
    <property type="entry name" value="Bax1-I"/>
    <property type="match status" value="1"/>
</dbReference>
<comment type="similarity">
    <text evidence="5">Belongs to the BI1 family.</text>
</comment>
<feature type="transmembrane region" description="Helical" evidence="5">
    <location>
        <begin position="64"/>
        <end position="86"/>
    </location>
</feature>
<comment type="caution">
    <text evidence="5">Lacks conserved residue(s) required for the propagation of feature annotation.</text>
</comment>
<evidence type="ECO:0000256" key="4">
    <source>
        <dbReference type="ARBA" id="ARBA00023136"/>
    </source>
</evidence>
<dbReference type="Proteomes" id="UP000050761">
    <property type="component" value="Unassembled WGS sequence"/>
</dbReference>
<feature type="transmembrane region" description="Helical" evidence="5">
    <location>
        <begin position="6"/>
        <end position="25"/>
    </location>
</feature>
<keyword evidence="6" id="KW-1185">Reference proteome</keyword>
<sequence>LVYVFGMTLVFFGLTASIACFAFNVTFLYTVYAALGALLSMVYLAIDIQLIMGGRKFELSPEEYIFAAVQLFLDILNIFLFILQIFGKS</sequence>
<dbReference type="WBParaSite" id="HPBE_0002063401-mRNA-1">
    <property type="protein sequence ID" value="HPBE_0002063401-mRNA-1"/>
    <property type="gene ID" value="HPBE_0002063401"/>
</dbReference>
<dbReference type="AlphaFoldDB" id="A0A183GE92"/>
<dbReference type="PANTHER" id="PTHR23291:SF127">
    <property type="entry name" value="PROTEIN LIFEGUARD 1-LIKE"/>
    <property type="match status" value="1"/>
</dbReference>
<keyword evidence="3 5" id="KW-1133">Transmembrane helix</keyword>
<evidence type="ECO:0000256" key="1">
    <source>
        <dbReference type="ARBA" id="ARBA00004141"/>
    </source>
</evidence>